<keyword evidence="1" id="KW-0963">Cytoplasm</keyword>
<dbReference type="GO" id="GO:0008168">
    <property type="term" value="F:methyltransferase activity"/>
    <property type="evidence" value="ECO:0007669"/>
    <property type="project" value="UniProtKB-KW"/>
</dbReference>
<dbReference type="HAMAP" id="MF_01885">
    <property type="entry name" value="tRNA_methyltr_TrmL"/>
    <property type="match status" value="1"/>
</dbReference>
<protein>
    <submittedName>
        <fullName evidence="7">RNA methyltransferase</fullName>
    </submittedName>
</protein>
<dbReference type="Proteomes" id="UP000030023">
    <property type="component" value="Unassembled WGS sequence"/>
</dbReference>
<evidence type="ECO:0000313" key="7">
    <source>
        <dbReference type="EMBL" id="KGO24113.1"/>
    </source>
</evidence>
<dbReference type="InterPro" id="IPR001537">
    <property type="entry name" value="SpoU_MeTrfase"/>
</dbReference>
<keyword evidence="5" id="KW-0819">tRNA processing</keyword>
<organism evidence="7 8">
    <name type="scientific">Oenococcus alcoholitolerans</name>
    <dbReference type="NCBI Taxonomy" id="931074"/>
    <lineage>
        <taxon>Bacteria</taxon>
        <taxon>Bacillati</taxon>
        <taxon>Bacillota</taxon>
        <taxon>Bacilli</taxon>
        <taxon>Lactobacillales</taxon>
        <taxon>Lactobacillaceae</taxon>
        <taxon>Oenococcus</taxon>
    </lineage>
</organism>
<dbReference type="InterPro" id="IPR016914">
    <property type="entry name" value="TrmL"/>
</dbReference>
<keyword evidence="2 7" id="KW-0489">Methyltransferase</keyword>
<keyword evidence="3" id="KW-0808">Transferase</keyword>
<keyword evidence="4" id="KW-0949">S-adenosyl-L-methionine</keyword>
<evidence type="ECO:0000259" key="6">
    <source>
        <dbReference type="Pfam" id="PF00588"/>
    </source>
</evidence>
<dbReference type="InterPro" id="IPR029028">
    <property type="entry name" value="Alpha/beta_knot_MTases"/>
</dbReference>
<keyword evidence="8" id="KW-1185">Reference proteome</keyword>
<dbReference type="Pfam" id="PF00588">
    <property type="entry name" value="SpoU_methylase"/>
    <property type="match status" value="1"/>
</dbReference>
<dbReference type="PIRSF" id="PIRSF029256">
    <property type="entry name" value="SpoU_TrmH_prd"/>
    <property type="match status" value="1"/>
</dbReference>
<evidence type="ECO:0000256" key="3">
    <source>
        <dbReference type="ARBA" id="ARBA00022679"/>
    </source>
</evidence>
<comment type="caution">
    <text evidence="7">The sequence shown here is derived from an EMBL/GenBank/DDBJ whole genome shotgun (WGS) entry which is preliminary data.</text>
</comment>
<evidence type="ECO:0000256" key="5">
    <source>
        <dbReference type="ARBA" id="ARBA00022694"/>
    </source>
</evidence>
<dbReference type="SUPFAM" id="SSF75217">
    <property type="entry name" value="alpha/beta knot"/>
    <property type="match status" value="1"/>
</dbReference>
<dbReference type="Gene3D" id="3.40.1280.10">
    <property type="match status" value="1"/>
</dbReference>
<feature type="non-terminal residue" evidence="7">
    <location>
        <position position="1"/>
    </location>
</feature>
<name>A0ABR4XP54_9LACO</name>
<evidence type="ECO:0000256" key="1">
    <source>
        <dbReference type="ARBA" id="ARBA00022490"/>
    </source>
</evidence>
<evidence type="ECO:0000256" key="4">
    <source>
        <dbReference type="ARBA" id="ARBA00022691"/>
    </source>
</evidence>
<dbReference type="PANTHER" id="PTHR42971">
    <property type="entry name" value="TRNA (CYTIDINE(34)-2'-O)-METHYLTRANSFERASE"/>
    <property type="match status" value="1"/>
</dbReference>
<sequence length="143" mass="16758">NAKLHLIRPLGFDLDDKKVIRAGLDYWPHVDLTVHNSLPDFLKTIGDGELFLVSKYSKKDYDQVDFSDPNKERFFLFGNEAFGLPETFMRKNPEKAIRIPQNDEHVRSLNLSNSVAIVLYEVLRQQNFPDMQRSHHYLQDKLK</sequence>
<dbReference type="InterPro" id="IPR029026">
    <property type="entry name" value="tRNA_m1G_MTases_N"/>
</dbReference>
<feature type="domain" description="tRNA/rRNA methyltransferase SpoU type" evidence="6">
    <location>
        <begin position="3"/>
        <end position="120"/>
    </location>
</feature>
<gene>
    <name evidence="7" type="ORF">Q757_08610</name>
</gene>
<accession>A0ABR4XP54</accession>
<reference evidence="7 8" key="1">
    <citation type="journal article" date="2014" name="Antonie Van Leeuwenhoek">
        <title>Oenococcus alcoholitolerans sp. nov., a lactic acid bacteria isolated from cachaca and ethanol fermentation processes.</title>
        <authorList>
            <person name="Badotti F."/>
            <person name="Moreira A.P."/>
            <person name="Tonon L.A."/>
            <person name="de Lucena B.T."/>
            <person name="Gomes Fde C."/>
            <person name="Kruger R."/>
            <person name="Thompson C.C."/>
            <person name="de Morais M.A.Jr."/>
            <person name="Rosa C.A."/>
            <person name="Thompson F.L."/>
        </authorList>
    </citation>
    <scope>NUCLEOTIDE SEQUENCE [LARGE SCALE GENOMIC DNA]</scope>
    <source>
        <strain evidence="7 8">UFRJ-M7.2.18</strain>
    </source>
</reference>
<evidence type="ECO:0000256" key="2">
    <source>
        <dbReference type="ARBA" id="ARBA00022603"/>
    </source>
</evidence>
<dbReference type="GO" id="GO:0032259">
    <property type="term" value="P:methylation"/>
    <property type="evidence" value="ECO:0007669"/>
    <property type="project" value="UniProtKB-KW"/>
</dbReference>
<dbReference type="EMBL" id="AXCV01000489">
    <property type="protein sequence ID" value="KGO24113.1"/>
    <property type="molecule type" value="Genomic_DNA"/>
</dbReference>
<proteinExistence type="inferred from homology"/>
<evidence type="ECO:0000313" key="8">
    <source>
        <dbReference type="Proteomes" id="UP000030023"/>
    </source>
</evidence>
<dbReference type="PANTHER" id="PTHR42971:SF1">
    <property type="entry name" value="TRNA (CYTIDINE(34)-2'-O)-METHYLTRANSFERASE"/>
    <property type="match status" value="1"/>
</dbReference>